<keyword evidence="5 7" id="KW-0503">Monooxygenase</keyword>
<dbReference type="RefSeq" id="WP_031334651.1">
    <property type="nucleotide sequence ID" value="NZ_BAAAGS010000118.1"/>
</dbReference>
<evidence type="ECO:0000256" key="3">
    <source>
        <dbReference type="ARBA" id="ARBA00022827"/>
    </source>
</evidence>
<name>A0ABP3PJU3_SACER</name>
<reference evidence="8" key="1">
    <citation type="journal article" date="2019" name="Int. J. Syst. Evol. Microbiol.">
        <title>The Global Catalogue of Microorganisms (GCM) 10K type strain sequencing project: providing services to taxonomists for standard genome sequencing and annotation.</title>
        <authorList>
            <consortium name="The Broad Institute Genomics Platform"/>
            <consortium name="The Broad Institute Genome Sequencing Center for Infectious Disease"/>
            <person name="Wu L."/>
            <person name="Ma J."/>
        </authorList>
    </citation>
    <scope>NUCLEOTIDE SEQUENCE [LARGE SCALE GENOMIC DNA]</scope>
    <source>
        <strain evidence="8">JCM 10303</strain>
    </source>
</reference>
<dbReference type="SUPFAM" id="SSF54373">
    <property type="entry name" value="FAD-linked reductases, C-terminal domain"/>
    <property type="match status" value="1"/>
</dbReference>
<evidence type="ECO:0000256" key="1">
    <source>
        <dbReference type="ARBA" id="ARBA00001974"/>
    </source>
</evidence>
<dbReference type="Gene3D" id="3.50.50.60">
    <property type="entry name" value="FAD/NAD(P)-binding domain"/>
    <property type="match status" value="1"/>
</dbReference>
<keyword evidence="4" id="KW-0560">Oxidoreductase</keyword>
<evidence type="ECO:0000256" key="2">
    <source>
        <dbReference type="ARBA" id="ARBA00022630"/>
    </source>
</evidence>
<organism evidence="7 8">
    <name type="scientific">Saccharopolyspora erythraea</name>
    <name type="common">Streptomyces erythraeus</name>
    <dbReference type="NCBI Taxonomy" id="1836"/>
    <lineage>
        <taxon>Bacteria</taxon>
        <taxon>Bacillati</taxon>
        <taxon>Actinomycetota</taxon>
        <taxon>Actinomycetes</taxon>
        <taxon>Pseudonocardiales</taxon>
        <taxon>Pseudonocardiaceae</taxon>
        <taxon>Saccharopolyspora</taxon>
    </lineage>
</organism>
<dbReference type="GO" id="GO:0004497">
    <property type="term" value="F:monooxygenase activity"/>
    <property type="evidence" value="ECO:0007669"/>
    <property type="project" value="UniProtKB-KW"/>
</dbReference>
<protein>
    <submittedName>
        <fullName evidence="7">FAD-dependent monooxygenase</fullName>
    </submittedName>
</protein>
<evidence type="ECO:0000256" key="5">
    <source>
        <dbReference type="ARBA" id="ARBA00023033"/>
    </source>
</evidence>
<dbReference type="PANTHER" id="PTHR13789:SF318">
    <property type="entry name" value="GERANYLGERANYL DIPHOSPHATE REDUCTASE"/>
    <property type="match status" value="1"/>
</dbReference>
<comment type="cofactor">
    <cofactor evidence="1">
        <name>FAD</name>
        <dbReference type="ChEBI" id="CHEBI:57692"/>
    </cofactor>
</comment>
<dbReference type="Proteomes" id="UP001500729">
    <property type="component" value="Unassembled WGS sequence"/>
</dbReference>
<dbReference type="InterPro" id="IPR050493">
    <property type="entry name" value="FAD-dep_Monooxygenase_BioMet"/>
</dbReference>
<comment type="caution">
    <text evidence="7">The sequence shown here is derived from an EMBL/GenBank/DDBJ whole genome shotgun (WGS) entry which is preliminary data.</text>
</comment>
<evidence type="ECO:0000313" key="8">
    <source>
        <dbReference type="Proteomes" id="UP001500729"/>
    </source>
</evidence>
<evidence type="ECO:0000259" key="6">
    <source>
        <dbReference type="Pfam" id="PF01494"/>
    </source>
</evidence>
<keyword evidence="8" id="KW-1185">Reference proteome</keyword>
<accession>A0ABP3PJU3</accession>
<dbReference type="InterPro" id="IPR036188">
    <property type="entry name" value="FAD/NAD-bd_sf"/>
</dbReference>
<dbReference type="InterPro" id="IPR002938">
    <property type="entry name" value="FAD-bd"/>
</dbReference>
<dbReference type="PRINTS" id="PR00420">
    <property type="entry name" value="RNGMNOXGNASE"/>
</dbReference>
<feature type="domain" description="FAD-binding" evidence="6">
    <location>
        <begin position="10"/>
        <end position="350"/>
    </location>
</feature>
<dbReference type="EMBL" id="BAAAGS010000118">
    <property type="protein sequence ID" value="GAA0565326.1"/>
    <property type="molecule type" value="Genomic_DNA"/>
</dbReference>
<keyword evidence="2" id="KW-0285">Flavoprotein</keyword>
<keyword evidence="3" id="KW-0274">FAD</keyword>
<dbReference type="SUPFAM" id="SSF51905">
    <property type="entry name" value="FAD/NAD(P)-binding domain"/>
    <property type="match status" value="1"/>
</dbReference>
<dbReference type="Pfam" id="PF01494">
    <property type="entry name" value="FAD_binding_3"/>
    <property type="match status" value="1"/>
</dbReference>
<sequence length="396" mass="43660">MDGGSDGLNIAVVGAGIAGLATAAALERAGLRCTVYERSQRLAAVGAGIQISPNASRLLHRVGLAERLESVAVRPEALELRRWDDGRLLGRTVLGDRCEELFGAPYYTLHRADLHSALLETVRSDVRLGYTCEGVEELERHALLRFSEKRTETADVVVGADGIKSTVRNALLTDRPRFSGQVVYRGLVPTEAVLDPHDSVPKVTVWLGPAQHCVFYPVSGGRLVNFVATVPSEDPWQEESWMATGRVEDLRRAYTCWHRQVRQLFAEANAVTRWALHDRDLYPTWSTARLAVVGDAAHPMLPFIAQGSNQAVEDAFALAASLGSCGGQIDAALERYQVVRVPRVAKIHRESRSSTSNFHLDDGPAQQDRDVTLRDVHELHNRSWLFGHDVESSFES</sequence>
<evidence type="ECO:0000256" key="4">
    <source>
        <dbReference type="ARBA" id="ARBA00023002"/>
    </source>
</evidence>
<evidence type="ECO:0000313" key="7">
    <source>
        <dbReference type="EMBL" id="GAA0565326.1"/>
    </source>
</evidence>
<dbReference type="PANTHER" id="PTHR13789">
    <property type="entry name" value="MONOOXYGENASE"/>
    <property type="match status" value="1"/>
</dbReference>
<proteinExistence type="predicted"/>
<gene>
    <name evidence="7" type="ORF">GCM10009533_71320</name>
</gene>